<evidence type="ECO:0000259" key="4">
    <source>
        <dbReference type="PROSITE" id="PS50901"/>
    </source>
</evidence>
<feature type="binding site" evidence="3">
    <location>
        <begin position="382"/>
        <end position="389"/>
    </location>
    <ligand>
        <name>ATP</name>
        <dbReference type="ChEBI" id="CHEBI:30616"/>
    </ligand>
</feature>
<protein>
    <recommendedName>
        <fullName evidence="4">FtsK domain-containing protein</fullName>
    </recommendedName>
</protein>
<dbReference type="SUPFAM" id="SSF52540">
    <property type="entry name" value="P-loop containing nucleoside triphosphate hydrolases"/>
    <property type="match status" value="1"/>
</dbReference>
<proteinExistence type="predicted"/>
<dbReference type="PROSITE" id="PS50901">
    <property type="entry name" value="FTSK"/>
    <property type="match status" value="1"/>
</dbReference>
<dbReference type="GO" id="GO:0005524">
    <property type="term" value="F:ATP binding"/>
    <property type="evidence" value="ECO:0007669"/>
    <property type="project" value="UniProtKB-UniRule"/>
</dbReference>
<evidence type="ECO:0000256" key="2">
    <source>
        <dbReference type="ARBA" id="ARBA00022840"/>
    </source>
</evidence>
<dbReference type="Gene3D" id="3.40.50.300">
    <property type="entry name" value="P-loop containing nucleotide triphosphate hydrolases"/>
    <property type="match status" value="2"/>
</dbReference>
<gene>
    <name evidence="5" type="ORF">IW245_007046</name>
</gene>
<name>A0A8J7KZE3_9ACTN</name>
<keyword evidence="1 3" id="KW-0547">Nucleotide-binding</keyword>
<evidence type="ECO:0000313" key="6">
    <source>
        <dbReference type="Proteomes" id="UP000622552"/>
    </source>
</evidence>
<dbReference type="InterPro" id="IPR002543">
    <property type="entry name" value="FtsK_dom"/>
</dbReference>
<dbReference type="RefSeq" id="WP_197007353.1">
    <property type="nucleotide sequence ID" value="NZ_BONS01000019.1"/>
</dbReference>
<keyword evidence="2 3" id="KW-0067">ATP-binding</keyword>
<sequence length="870" mass="92431">MRSPRTAVATEVASALGQARGAARAAAAGAAEALADSELRLRNTEDDVLRLRDELAVGLAAARAVSTDAAGTTLAARTATIRALVTTAAPGAASAAWDGWTPSRPERGTAPALYRIGAVSPDIPALLPLLDHAHLAIEGDPTKAVGVVATLLLRALGGTAPGGLRLSVYDPEQLGGSLAGFAALSPAGLASFYGPGALTGLLDELVEEIRRIHETVLAGEYTSLRELAATTGRRPEPWRVAVLLGDGSIGDSVDDLSDRQRAQLDRIARTGAACGVHLITVGVPTTPAETVDLDNRTTSVTGPMRISLDPAPPAELITRTCRGIAEIVAAGPAPGVFADLLPEKLWTESSAAGLVAPIGEAADGRLVDLALGDAPPHALIGGPSGSGKTNLLYAWLGALCSRYSPDELELYLLDFKEGVSFARFARGRRDESWLPHVRLVGVNVNSDREFGLALLRFLAGELRRRAEAAKLHEATKLEELRTEDPGGRWPRIVAVIDEFQVLLTTMRDPVSAEATDLMEDLARRGRSQGIHLVLASQDIGGIEALWGRSALVSQFTLRIALPKARRMMAENNVVSDVIPRYHAVVNPDSGVLPANKVVRVPDAGSRQVWEDLQRRLWGMRSPDAPEPILFDGSHVPPLPRHTPDGGRDPVAWVGQTIDVQARPAHVRLGRTPGRNLAVLGTRVGEACSVLGAAVLSLARQHAPGTARFTVVCLEPDAVDAASTVIGHLWSAGHTGAALRDDVVEVLRELAADDSGDPHYLIVYAVDAAASRLAGQGHVNLRRVMQSGPERRTHVLGWWRSVSRLKDDLGGTAAKLDVVGAWVALDVHGNELASLYPGQGGPAWYPRENRALFFDRAHHRVPEIMIPYEVH</sequence>
<reference evidence="5" key="1">
    <citation type="submission" date="2020-11" db="EMBL/GenBank/DDBJ databases">
        <title>Sequencing the genomes of 1000 actinobacteria strains.</title>
        <authorList>
            <person name="Klenk H.-P."/>
        </authorList>
    </citation>
    <scope>NUCLEOTIDE SEQUENCE</scope>
    <source>
        <strain evidence="5">DSM 45356</strain>
    </source>
</reference>
<dbReference type="EMBL" id="JADOUF010000001">
    <property type="protein sequence ID" value="MBG6140852.1"/>
    <property type="molecule type" value="Genomic_DNA"/>
</dbReference>
<dbReference type="Proteomes" id="UP000622552">
    <property type="component" value="Unassembled WGS sequence"/>
</dbReference>
<evidence type="ECO:0000313" key="5">
    <source>
        <dbReference type="EMBL" id="MBG6140852.1"/>
    </source>
</evidence>
<keyword evidence="6" id="KW-1185">Reference proteome</keyword>
<dbReference type="InterPro" id="IPR050206">
    <property type="entry name" value="FtsK/SpoIIIE/SftA"/>
</dbReference>
<evidence type="ECO:0000256" key="1">
    <source>
        <dbReference type="ARBA" id="ARBA00022741"/>
    </source>
</evidence>
<dbReference type="InterPro" id="IPR027417">
    <property type="entry name" value="P-loop_NTPase"/>
</dbReference>
<evidence type="ECO:0000256" key="3">
    <source>
        <dbReference type="PROSITE-ProRule" id="PRU00289"/>
    </source>
</evidence>
<feature type="domain" description="FtsK" evidence="4">
    <location>
        <begin position="364"/>
        <end position="570"/>
    </location>
</feature>
<dbReference type="PANTHER" id="PTHR22683">
    <property type="entry name" value="SPORULATION PROTEIN RELATED"/>
    <property type="match status" value="1"/>
</dbReference>
<accession>A0A8J7KZE3</accession>
<comment type="caution">
    <text evidence="5">The sequence shown here is derived from an EMBL/GenBank/DDBJ whole genome shotgun (WGS) entry which is preliminary data.</text>
</comment>
<dbReference type="CDD" id="cd01127">
    <property type="entry name" value="TrwB_TraG_TraD_VirD4"/>
    <property type="match status" value="1"/>
</dbReference>
<dbReference type="AlphaFoldDB" id="A0A8J7KZE3"/>
<dbReference type="PANTHER" id="PTHR22683:SF41">
    <property type="entry name" value="DNA TRANSLOCASE FTSK"/>
    <property type="match status" value="1"/>
</dbReference>
<organism evidence="5 6">
    <name type="scientific">Longispora fulva</name>
    <dbReference type="NCBI Taxonomy" id="619741"/>
    <lineage>
        <taxon>Bacteria</taxon>
        <taxon>Bacillati</taxon>
        <taxon>Actinomycetota</taxon>
        <taxon>Actinomycetes</taxon>
        <taxon>Micromonosporales</taxon>
        <taxon>Micromonosporaceae</taxon>
        <taxon>Longispora</taxon>
    </lineage>
</organism>
<dbReference type="Pfam" id="PF01580">
    <property type="entry name" value="FtsK_SpoIIIE"/>
    <property type="match status" value="1"/>
</dbReference>
<dbReference type="GO" id="GO:0003677">
    <property type="term" value="F:DNA binding"/>
    <property type="evidence" value="ECO:0007669"/>
    <property type="project" value="InterPro"/>
</dbReference>